<dbReference type="RefSeq" id="WP_191747076.1">
    <property type="nucleotide sequence ID" value="NZ_JACSQC010000004.1"/>
</dbReference>
<proteinExistence type="predicted"/>
<dbReference type="Proteomes" id="UP000652763">
    <property type="component" value="Unassembled WGS sequence"/>
</dbReference>
<sequence>MTVLTAADTVLRSEVPVAPGPEEARGWLETELSRAEYREAQPGLAEQLLRTVLEWFGEVLSSIQGIGATPGVLLLGLGALLVIVLAVLVIRPRLNARRHRPGLFEESAAEQDAASHRRLADTAAANGDWDTALAERLRAILRTAEERVILDRRPGRTAREAGAGLSAVFPSAAGTILWLSGRFDEVRYGRGRANAADAARAQQLDLLLLQSQPTAGAGQAQPYLAVPK</sequence>
<keyword evidence="1" id="KW-0812">Transmembrane</keyword>
<dbReference type="InterPro" id="IPR025403">
    <property type="entry name" value="TgpA-like_C"/>
</dbReference>
<evidence type="ECO:0000313" key="3">
    <source>
        <dbReference type="EMBL" id="MBD8044186.1"/>
    </source>
</evidence>
<comment type="caution">
    <text evidence="3">The sequence shown here is derived from an EMBL/GenBank/DDBJ whole genome shotgun (WGS) entry which is preliminary data.</text>
</comment>
<evidence type="ECO:0000313" key="4">
    <source>
        <dbReference type="Proteomes" id="UP000652763"/>
    </source>
</evidence>
<dbReference type="EMBL" id="JACSQC010000004">
    <property type="protein sequence ID" value="MBD8044186.1"/>
    <property type="molecule type" value="Genomic_DNA"/>
</dbReference>
<evidence type="ECO:0000259" key="2">
    <source>
        <dbReference type="Pfam" id="PF13559"/>
    </source>
</evidence>
<reference evidence="3 4" key="1">
    <citation type="submission" date="2020-08" db="EMBL/GenBank/DDBJ databases">
        <title>A Genomic Blueprint of the Chicken Gut Microbiome.</title>
        <authorList>
            <person name="Gilroy R."/>
            <person name="Ravi A."/>
            <person name="Getino M."/>
            <person name="Pursley I."/>
            <person name="Horton D.L."/>
            <person name="Alikhan N.-F."/>
            <person name="Baker D."/>
            <person name="Gharbi K."/>
            <person name="Hall N."/>
            <person name="Watson M."/>
            <person name="Adriaenssens E.M."/>
            <person name="Foster-Nyarko E."/>
            <person name="Jarju S."/>
            <person name="Secka A."/>
            <person name="Antonio M."/>
            <person name="Oren A."/>
            <person name="Chaudhuri R."/>
            <person name="La Ragione R.M."/>
            <person name="Hildebrand F."/>
            <person name="Pallen M.J."/>
        </authorList>
    </citation>
    <scope>NUCLEOTIDE SEQUENCE [LARGE SCALE GENOMIC DNA]</scope>
    <source>
        <strain evidence="3 4">Sa2BUA2</strain>
    </source>
</reference>
<dbReference type="Pfam" id="PF13559">
    <property type="entry name" value="DUF4129"/>
    <property type="match status" value="1"/>
</dbReference>
<keyword evidence="1" id="KW-1133">Transmembrane helix</keyword>
<accession>A0ABR8YJ88</accession>
<organism evidence="3 4">
    <name type="scientific">Arthrobacter pullicola</name>
    <dbReference type="NCBI Taxonomy" id="2762224"/>
    <lineage>
        <taxon>Bacteria</taxon>
        <taxon>Bacillati</taxon>
        <taxon>Actinomycetota</taxon>
        <taxon>Actinomycetes</taxon>
        <taxon>Micrococcales</taxon>
        <taxon>Micrococcaceae</taxon>
        <taxon>Arthrobacter</taxon>
    </lineage>
</organism>
<feature type="domain" description="Protein-glutamine gamma-glutamyltransferase-like C-terminal" evidence="2">
    <location>
        <begin position="137"/>
        <end position="204"/>
    </location>
</feature>
<gene>
    <name evidence="3" type="ORF">H9638_10250</name>
</gene>
<name>A0ABR8YJ88_9MICC</name>
<evidence type="ECO:0000256" key="1">
    <source>
        <dbReference type="SAM" id="Phobius"/>
    </source>
</evidence>
<keyword evidence="1" id="KW-0472">Membrane</keyword>
<feature type="transmembrane region" description="Helical" evidence="1">
    <location>
        <begin position="71"/>
        <end position="90"/>
    </location>
</feature>
<protein>
    <submittedName>
        <fullName evidence="3">DUF4129 domain-containing protein</fullName>
    </submittedName>
</protein>
<keyword evidence="4" id="KW-1185">Reference proteome</keyword>